<sequence>MLGGLTSLFVAWIWGLNSWTLSLLNCL</sequence>
<accession>A0A2P2MXQ6</accession>
<evidence type="ECO:0000313" key="1">
    <source>
        <dbReference type="EMBL" id="MBX35011.1"/>
    </source>
</evidence>
<proteinExistence type="predicted"/>
<dbReference type="EMBL" id="GGEC01054527">
    <property type="protein sequence ID" value="MBX35011.1"/>
    <property type="molecule type" value="Transcribed_RNA"/>
</dbReference>
<reference evidence="1" key="1">
    <citation type="submission" date="2018-02" db="EMBL/GenBank/DDBJ databases">
        <title>Rhizophora mucronata_Transcriptome.</title>
        <authorList>
            <person name="Meera S.P."/>
            <person name="Sreeshan A."/>
            <person name="Augustine A."/>
        </authorList>
    </citation>
    <scope>NUCLEOTIDE SEQUENCE</scope>
    <source>
        <tissue evidence="1">Leaf</tissue>
    </source>
</reference>
<name>A0A2P2MXQ6_RHIMU</name>
<protein>
    <submittedName>
        <fullName evidence="1">Uncharacterized protein</fullName>
    </submittedName>
</protein>
<organism evidence="1">
    <name type="scientific">Rhizophora mucronata</name>
    <name type="common">Asiatic mangrove</name>
    <dbReference type="NCBI Taxonomy" id="61149"/>
    <lineage>
        <taxon>Eukaryota</taxon>
        <taxon>Viridiplantae</taxon>
        <taxon>Streptophyta</taxon>
        <taxon>Embryophyta</taxon>
        <taxon>Tracheophyta</taxon>
        <taxon>Spermatophyta</taxon>
        <taxon>Magnoliopsida</taxon>
        <taxon>eudicotyledons</taxon>
        <taxon>Gunneridae</taxon>
        <taxon>Pentapetalae</taxon>
        <taxon>rosids</taxon>
        <taxon>fabids</taxon>
        <taxon>Malpighiales</taxon>
        <taxon>Rhizophoraceae</taxon>
        <taxon>Rhizophora</taxon>
    </lineage>
</organism>
<dbReference type="AlphaFoldDB" id="A0A2P2MXQ6"/>